<feature type="domain" description="Carrier" evidence="3">
    <location>
        <begin position="1"/>
        <end position="79"/>
    </location>
</feature>
<reference evidence="4 5" key="1">
    <citation type="submission" date="2021-03" db="EMBL/GenBank/DDBJ databases">
        <title>Sequencing the genomes of 1000 actinobacteria strains.</title>
        <authorList>
            <person name="Klenk H.-P."/>
        </authorList>
    </citation>
    <scope>NUCLEOTIDE SEQUENCE [LARGE SCALE GENOMIC DNA]</scope>
    <source>
        <strain evidence="4 5">DSM 45510</strain>
    </source>
</reference>
<name>A0ABS4PYM3_9PSEU</name>
<accession>A0ABS4PYM3</accession>
<comment type="caution">
    <text evidence="4">The sequence shown here is derived from an EMBL/GenBank/DDBJ whole genome shotgun (WGS) entry which is preliminary data.</text>
</comment>
<dbReference type="SUPFAM" id="SSF47336">
    <property type="entry name" value="ACP-like"/>
    <property type="match status" value="1"/>
</dbReference>
<dbReference type="InterPro" id="IPR009081">
    <property type="entry name" value="PP-bd_ACP"/>
</dbReference>
<evidence type="ECO:0000313" key="4">
    <source>
        <dbReference type="EMBL" id="MBP2184534.1"/>
    </source>
</evidence>
<dbReference type="Gene3D" id="1.10.1200.10">
    <property type="entry name" value="ACP-like"/>
    <property type="match status" value="1"/>
</dbReference>
<organism evidence="4 5">
    <name type="scientific">Amycolatopsis magusensis</name>
    <dbReference type="NCBI Taxonomy" id="882444"/>
    <lineage>
        <taxon>Bacteria</taxon>
        <taxon>Bacillati</taxon>
        <taxon>Actinomycetota</taxon>
        <taxon>Actinomycetes</taxon>
        <taxon>Pseudonocardiales</taxon>
        <taxon>Pseudonocardiaceae</taxon>
        <taxon>Amycolatopsis</taxon>
    </lineage>
</organism>
<keyword evidence="2" id="KW-0597">Phosphoprotein</keyword>
<dbReference type="RefSeq" id="WP_209667537.1">
    <property type="nucleotide sequence ID" value="NZ_JAGGMS010000001.1"/>
</dbReference>
<evidence type="ECO:0000256" key="2">
    <source>
        <dbReference type="ARBA" id="ARBA00022553"/>
    </source>
</evidence>
<evidence type="ECO:0000256" key="1">
    <source>
        <dbReference type="ARBA" id="ARBA00022450"/>
    </source>
</evidence>
<keyword evidence="1" id="KW-0596">Phosphopantetheine</keyword>
<dbReference type="Pfam" id="PF00550">
    <property type="entry name" value="PP-binding"/>
    <property type="match status" value="1"/>
</dbReference>
<dbReference type="PROSITE" id="PS00012">
    <property type="entry name" value="PHOSPHOPANTETHEINE"/>
    <property type="match status" value="1"/>
</dbReference>
<evidence type="ECO:0000313" key="5">
    <source>
        <dbReference type="Proteomes" id="UP000741013"/>
    </source>
</evidence>
<gene>
    <name evidence="4" type="ORF">JOM49_006060</name>
</gene>
<dbReference type="InterPro" id="IPR036736">
    <property type="entry name" value="ACP-like_sf"/>
</dbReference>
<dbReference type="PROSITE" id="PS50075">
    <property type="entry name" value="CARRIER"/>
    <property type="match status" value="1"/>
</dbReference>
<dbReference type="Proteomes" id="UP000741013">
    <property type="component" value="Unassembled WGS sequence"/>
</dbReference>
<proteinExistence type="predicted"/>
<dbReference type="EMBL" id="JAGGMS010000001">
    <property type="protein sequence ID" value="MBP2184534.1"/>
    <property type="molecule type" value="Genomic_DNA"/>
</dbReference>
<protein>
    <submittedName>
        <fullName evidence="4">Act minimal PKS acyl carrier protein</fullName>
    </submittedName>
</protein>
<dbReference type="InterPro" id="IPR006162">
    <property type="entry name" value="Ppantetheine_attach_site"/>
</dbReference>
<sequence length="84" mass="9115">MLTLDQLRHLLRESAGADEDVDLDGDILDTGFEALGYDSIALIETVARIGRDHGVRLDDDAVTTVRTPRELLGLVNDANVLRAG</sequence>
<keyword evidence="5" id="KW-1185">Reference proteome</keyword>
<evidence type="ECO:0000259" key="3">
    <source>
        <dbReference type="PROSITE" id="PS50075"/>
    </source>
</evidence>